<feature type="domain" description="FP protein C-terminal" evidence="1">
    <location>
        <begin position="31"/>
        <end position="82"/>
    </location>
</feature>
<name>A0AAU9TUE1_EUPED</name>
<organism evidence="2 3">
    <name type="scientific">Euphydryas editha</name>
    <name type="common">Edith's checkerspot</name>
    <dbReference type="NCBI Taxonomy" id="104508"/>
    <lineage>
        <taxon>Eukaryota</taxon>
        <taxon>Metazoa</taxon>
        <taxon>Ecdysozoa</taxon>
        <taxon>Arthropoda</taxon>
        <taxon>Hexapoda</taxon>
        <taxon>Insecta</taxon>
        <taxon>Pterygota</taxon>
        <taxon>Neoptera</taxon>
        <taxon>Endopterygota</taxon>
        <taxon>Lepidoptera</taxon>
        <taxon>Glossata</taxon>
        <taxon>Ditrysia</taxon>
        <taxon>Papilionoidea</taxon>
        <taxon>Nymphalidae</taxon>
        <taxon>Nymphalinae</taxon>
        <taxon>Euphydryas</taxon>
    </lineage>
</organism>
<dbReference type="EMBL" id="CAKOGL010000009">
    <property type="protein sequence ID" value="CAH2090658.1"/>
    <property type="molecule type" value="Genomic_DNA"/>
</dbReference>
<gene>
    <name evidence="2" type="ORF">EEDITHA_LOCUS6592</name>
</gene>
<evidence type="ECO:0000313" key="3">
    <source>
        <dbReference type="Proteomes" id="UP001153954"/>
    </source>
</evidence>
<accession>A0AAU9TUE1</accession>
<sequence length="83" mass="9663">MSCLRTYYRAVKIGRTGYRAVVPVFIQEHLSPQNKALHAAVRIRAKEKGYKYVWVRSGKIFVRKSEDSGYLFIRNMVDLNKLA</sequence>
<keyword evidence="3" id="KW-1185">Reference proteome</keyword>
<dbReference type="Pfam" id="PF25298">
    <property type="entry name" value="Baculo_FP_2nd"/>
    <property type="match status" value="1"/>
</dbReference>
<reference evidence="2" key="1">
    <citation type="submission" date="2022-03" db="EMBL/GenBank/DDBJ databases">
        <authorList>
            <person name="Tunstrom K."/>
        </authorList>
    </citation>
    <scope>NUCLEOTIDE SEQUENCE</scope>
</reference>
<proteinExistence type="predicted"/>
<dbReference type="AlphaFoldDB" id="A0AAU9TUE1"/>
<dbReference type="Proteomes" id="UP001153954">
    <property type="component" value="Unassembled WGS sequence"/>
</dbReference>
<comment type="caution">
    <text evidence="2">The sequence shown here is derived from an EMBL/GenBank/DDBJ whole genome shotgun (WGS) entry which is preliminary data.</text>
</comment>
<evidence type="ECO:0000313" key="2">
    <source>
        <dbReference type="EMBL" id="CAH2090658.1"/>
    </source>
</evidence>
<dbReference type="InterPro" id="IPR057251">
    <property type="entry name" value="FP_C"/>
</dbReference>
<evidence type="ECO:0000259" key="1">
    <source>
        <dbReference type="Pfam" id="PF25298"/>
    </source>
</evidence>
<protein>
    <recommendedName>
        <fullName evidence="1">FP protein C-terminal domain-containing protein</fullName>
    </recommendedName>
</protein>